<dbReference type="EMBL" id="LSRX01007296">
    <property type="protein sequence ID" value="OLP72375.1"/>
    <property type="molecule type" value="Genomic_DNA"/>
</dbReference>
<organism evidence="1 2">
    <name type="scientific">Symbiodinium microadriaticum</name>
    <name type="common">Dinoflagellate</name>
    <name type="synonym">Zooxanthella microadriatica</name>
    <dbReference type="NCBI Taxonomy" id="2951"/>
    <lineage>
        <taxon>Eukaryota</taxon>
        <taxon>Sar</taxon>
        <taxon>Alveolata</taxon>
        <taxon>Dinophyceae</taxon>
        <taxon>Suessiales</taxon>
        <taxon>Symbiodiniaceae</taxon>
        <taxon>Symbiodinium</taxon>
    </lineage>
</organism>
<evidence type="ECO:0000313" key="1">
    <source>
        <dbReference type="EMBL" id="OLP72375.1"/>
    </source>
</evidence>
<dbReference type="AlphaFoldDB" id="A0A1Q9BQ79"/>
<gene>
    <name evidence="1" type="ORF">AK812_SmicGene48205</name>
</gene>
<proteinExistence type="predicted"/>
<reference evidence="1 2" key="1">
    <citation type="submission" date="2016-02" db="EMBL/GenBank/DDBJ databases">
        <title>Genome analysis of coral dinoflagellate symbionts highlights evolutionary adaptations to a symbiotic lifestyle.</title>
        <authorList>
            <person name="Aranda M."/>
            <person name="Li Y."/>
            <person name="Liew Y.J."/>
            <person name="Baumgarten S."/>
            <person name="Simakov O."/>
            <person name="Wilson M."/>
            <person name="Piel J."/>
            <person name="Ashoor H."/>
            <person name="Bougouffa S."/>
            <person name="Bajic V.B."/>
            <person name="Ryu T."/>
            <person name="Ravasi T."/>
            <person name="Bayer T."/>
            <person name="Micklem G."/>
            <person name="Kim H."/>
            <person name="Bhak J."/>
            <person name="Lajeunesse T.C."/>
            <person name="Voolstra C.R."/>
        </authorList>
    </citation>
    <scope>NUCLEOTIDE SEQUENCE [LARGE SCALE GENOMIC DNA]</scope>
    <source>
        <strain evidence="1 2">CCMP2467</strain>
    </source>
</reference>
<evidence type="ECO:0000313" key="2">
    <source>
        <dbReference type="Proteomes" id="UP000186817"/>
    </source>
</evidence>
<name>A0A1Q9BQ79_SYMMI</name>
<keyword evidence="2" id="KW-1185">Reference proteome</keyword>
<protein>
    <submittedName>
        <fullName evidence="1">Uncharacterized protein</fullName>
    </submittedName>
</protein>
<dbReference type="Proteomes" id="UP000186817">
    <property type="component" value="Unassembled WGS sequence"/>
</dbReference>
<feature type="non-terminal residue" evidence="1">
    <location>
        <position position="1"/>
    </location>
</feature>
<sequence length="54" mass="6185">ACWPMIEVESATAPLAKNVEQRGYLVDELQDFLQRDVETNVNEGNVIFVCLIFR</sequence>
<accession>A0A1Q9BQ79</accession>
<comment type="caution">
    <text evidence="1">The sequence shown here is derived from an EMBL/GenBank/DDBJ whole genome shotgun (WGS) entry which is preliminary data.</text>
</comment>